<dbReference type="SUPFAM" id="SSF53790">
    <property type="entry name" value="Tetrapyrrole methylase"/>
    <property type="match status" value="1"/>
</dbReference>
<comment type="function">
    <text evidence="6">Catalyzes the 2'-O-methylation of the ribose of cytidine 1402 (C1402) in 16S rRNA.</text>
</comment>
<reference evidence="9 10" key="1">
    <citation type="submission" date="2019-07" db="EMBL/GenBank/DDBJ databases">
        <title>Litoreibacter alkalisoli sp. nov., isolated from saline-alkaline soil.</title>
        <authorList>
            <person name="Wang S."/>
            <person name="Xu L."/>
            <person name="Xing Y.-T."/>
            <person name="Sun J.-Q."/>
        </authorList>
    </citation>
    <scope>NUCLEOTIDE SEQUENCE [LARGE SCALE GENOMIC DNA]</scope>
    <source>
        <strain evidence="9 10">LN3S51</strain>
    </source>
</reference>
<gene>
    <name evidence="6 9" type="primary">rsmI</name>
    <name evidence="9" type="ORF">FPZ52_08570</name>
</gene>
<organism evidence="9 10">
    <name type="scientific">Qingshengfaniella alkalisoli</name>
    <dbReference type="NCBI Taxonomy" id="2599296"/>
    <lineage>
        <taxon>Bacteria</taxon>
        <taxon>Pseudomonadati</taxon>
        <taxon>Pseudomonadota</taxon>
        <taxon>Alphaproteobacteria</taxon>
        <taxon>Rhodobacterales</taxon>
        <taxon>Paracoccaceae</taxon>
        <taxon>Qingshengfaniella</taxon>
    </lineage>
</organism>
<keyword evidence="10" id="KW-1185">Reference proteome</keyword>
<dbReference type="NCBIfam" id="TIGR00096">
    <property type="entry name" value="16S rRNA (cytidine(1402)-2'-O)-methyltransferase"/>
    <property type="match status" value="1"/>
</dbReference>
<evidence type="ECO:0000256" key="5">
    <source>
        <dbReference type="ARBA" id="ARBA00022691"/>
    </source>
</evidence>
<evidence type="ECO:0000313" key="9">
    <source>
        <dbReference type="EMBL" id="QDY69670.1"/>
    </source>
</evidence>
<dbReference type="Gene3D" id="3.40.1010.10">
    <property type="entry name" value="Cobalt-precorrin-4 Transmethylase, Domain 1"/>
    <property type="match status" value="1"/>
</dbReference>
<sequence length="318" mass="33793">MAERVGCLSAVPHRARGRVDITRLEVGGQPLNFEKTNLQAGLYLVATPIGTARDITLRALDLLASADALVAEDTRSLRHLMMIHGVPLDGRKVIAYHDHSKPASRAGIVALIAGGRSVAYASEAGTPLIADPGYHLVRDVLAAGFSVTSAPGPSAAINAMALAGLPTDRFLFLGFLPNKSKARREALKPFVDLPVSVILYESPKRVAALLDDLSAVAGGDRPVALCREMTKRFEQVRRGTVADVAQTVQDDPPRGECVLIVGPGEAREVDEADLEAALRAELVNNSLKDAAQIVADRFGAKKRQVYQLALSLNDGAKG</sequence>
<keyword evidence="5 6" id="KW-0949">S-adenosyl-L-methionine</keyword>
<dbReference type="InterPro" id="IPR014777">
    <property type="entry name" value="4pyrrole_Mease_sub1"/>
</dbReference>
<dbReference type="GO" id="GO:0070677">
    <property type="term" value="F:rRNA (cytosine-2'-O-)-methyltransferase activity"/>
    <property type="evidence" value="ECO:0007669"/>
    <property type="project" value="UniProtKB-UniRule"/>
</dbReference>
<dbReference type="OrthoDB" id="9809084at2"/>
<dbReference type="InterPro" id="IPR014776">
    <property type="entry name" value="4pyrrole_Mease_sub2"/>
</dbReference>
<protein>
    <recommendedName>
        <fullName evidence="6">Ribosomal RNA small subunit methyltransferase I</fullName>
        <ecNumber evidence="6">2.1.1.198</ecNumber>
    </recommendedName>
    <alternativeName>
        <fullName evidence="6">16S rRNA 2'-O-ribose C1402 methyltransferase</fullName>
    </alternativeName>
    <alternativeName>
        <fullName evidence="6">rRNA (cytidine-2'-O-)-methyltransferase RsmI</fullName>
    </alternativeName>
</protein>
<keyword evidence="2 6" id="KW-0698">rRNA processing</keyword>
<dbReference type="Pfam" id="PF23016">
    <property type="entry name" value="RsmI_C"/>
    <property type="match status" value="1"/>
</dbReference>
<dbReference type="AlphaFoldDB" id="A0A5B8J5R3"/>
<dbReference type="Proteomes" id="UP000318483">
    <property type="component" value="Chromosome"/>
</dbReference>
<dbReference type="Pfam" id="PF00590">
    <property type="entry name" value="TP_methylase"/>
    <property type="match status" value="1"/>
</dbReference>
<accession>A0A5B8J5R3</accession>
<comment type="similarity">
    <text evidence="6">Belongs to the methyltransferase superfamily. RsmI family.</text>
</comment>
<dbReference type="FunFam" id="3.30.950.10:FF:000002">
    <property type="entry name" value="Ribosomal RNA small subunit methyltransferase I"/>
    <property type="match status" value="1"/>
</dbReference>
<evidence type="ECO:0000256" key="4">
    <source>
        <dbReference type="ARBA" id="ARBA00022679"/>
    </source>
</evidence>
<evidence type="ECO:0000256" key="3">
    <source>
        <dbReference type="ARBA" id="ARBA00022603"/>
    </source>
</evidence>
<evidence type="ECO:0000256" key="2">
    <source>
        <dbReference type="ARBA" id="ARBA00022552"/>
    </source>
</evidence>
<feature type="domain" description="RsmI HTH" evidence="8">
    <location>
        <begin position="269"/>
        <end position="312"/>
    </location>
</feature>
<dbReference type="InterPro" id="IPR053910">
    <property type="entry name" value="RsmI_HTH"/>
</dbReference>
<evidence type="ECO:0000259" key="7">
    <source>
        <dbReference type="Pfam" id="PF00590"/>
    </source>
</evidence>
<dbReference type="EC" id="2.1.1.198" evidence="6"/>
<proteinExistence type="inferred from homology"/>
<feature type="domain" description="Tetrapyrrole methylase" evidence="7">
    <location>
        <begin position="42"/>
        <end position="244"/>
    </location>
</feature>
<dbReference type="InterPro" id="IPR008189">
    <property type="entry name" value="rRNA_ssu_MeTfrase_I"/>
</dbReference>
<keyword evidence="3 6" id="KW-0489">Methyltransferase</keyword>
<evidence type="ECO:0000259" key="8">
    <source>
        <dbReference type="Pfam" id="PF23016"/>
    </source>
</evidence>
<dbReference type="HAMAP" id="MF_01877">
    <property type="entry name" value="16SrRNA_methyltr_I"/>
    <property type="match status" value="1"/>
</dbReference>
<keyword evidence="4 6" id="KW-0808">Transferase</keyword>
<keyword evidence="1 6" id="KW-0963">Cytoplasm</keyword>
<comment type="subcellular location">
    <subcellularLocation>
        <location evidence="6">Cytoplasm</location>
    </subcellularLocation>
</comment>
<dbReference type="Gene3D" id="3.30.950.10">
    <property type="entry name" value="Methyltransferase, Cobalt-precorrin-4 Transmethylase, Domain 2"/>
    <property type="match status" value="1"/>
</dbReference>
<dbReference type="PIRSF" id="PIRSF005917">
    <property type="entry name" value="MTase_YraL"/>
    <property type="match status" value="1"/>
</dbReference>
<dbReference type="InterPro" id="IPR000878">
    <property type="entry name" value="4pyrrol_Mease"/>
</dbReference>
<dbReference type="EMBL" id="CP042261">
    <property type="protein sequence ID" value="QDY69670.1"/>
    <property type="molecule type" value="Genomic_DNA"/>
</dbReference>
<dbReference type="GO" id="GO:0005737">
    <property type="term" value="C:cytoplasm"/>
    <property type="evidence" value="ECO:0007669"/>
    <property type="project" value="UniProtKB-SubCell"/>
</dbReference>
<comment type="catalytic activity">
    <reaction evidence="6">
        <text>cytidine(1402) in 16S rRNA + S-adenosyl-L-methionine = 2'-O-methylcytidine(1402) in 16S rRNA + S-adenosyl-L-homocysteine + H(+)</text>
        <dbReference type="Rhea" id="RHEA:42924"/>
        <dbReference type="Rhea" id="RHEA-COMP:10285"/>
        <dbReference type="Rhea" id="RHEA-COMP:10286"/>
        <dbReference type="ChEBI" id="CHEBI:15378"/>
        <dbReference type="ChEBI" id="CHEBI:57856"/>
        <dbReference type="ChEBI" id="CHEBI:59789"/>
        <dbReference type="ChEBI" id="CHEBI:74495"/>
        <dbReference type="ChEBI" id="CHEBI:82748"/>
        <dbReference type="EC" id="2.1.1.198"/>
    </reaction>
</comment>
<dbReference type="PANTHER" id="PTHR46111:SF1">
    <property type="entry name" value="RIBOSOMAL RNA SMALL SUBUNIT METHYLTRANSFERASE I"/>
    <property type="match status" value="1"/>
</dbReference>
<dbReference type="KEGG" id="lit:FPZ52_08570"/>
<dbReference type="PANTHER" id="PTHR46111">
    <property type="entry name" value="RIBOSOMAL RNA SMALL SUBUNIT METHYLTRANSFERASE I"/>
    <property type="match status" value="1"/>
</dbReference>
<dbReference type="CDD" id="cd11648">
    <property type="entry name" value="RsmI"/>
    <property type="match status" value="1"/>
</dbReference>
<evidence type="ECO:0000256" key="6">
    <source>
        <dbReference type="HAMAP-Rule" id="MF_01877"/>
    </source>
</evidence>
<evidence type="ECO:0000256" key="1">
    <source>
        <dbReference type="ARBA" id="ARBA00022490"/>
    </source>
</evidence>
<evidence type="ECO:0000313" key="10">
    <source>
        <dbReference type="Proteomes" id="UP000318483"/>
    </source>
</evidence>
<name>A0A5B8J5R3_9RHOB</name>
<dbReference type="InterPro" id="IPR035996">
    <property type="entry name" value="4pyrrol_Methylase_sf"/>
</dbReference>